<dbReference type="AlphaFoldDB" id="A0A0G0Q9W0"/>
<comment type="caution">
    <text evidence="3">The sequence shown here is derived from an EMBL/GenBank/DDBJ whole genome shotgun (WGS) entry which is preliminary data.</text>
</comment>
<keyword evidence="2" id="KW-0732">Signal</keyword>
<feature type="signal peptide" evidence="2">
    <location>
        <begin position="1"/>
        <end position="22"/>
    </location>
</feature>
<reference evidence="3 4" key="1">
    <citation type="journal article" date="2015" name="Nature">
        <title>rRNA introns, odd ribosomes, and small enigmatic genomes across a large radiation of phyla.</title>
        <authorList>
            <person name="Brown C.T."/>
            <person name="Hug L.A."/>
            <person name="Thomas B.C."/>
            <person name="Sharon I."/>
            <person name="Castelle C.J."/>
            <person name="Singh A."/>
            <person name="Wilkins M.J."/>
            <person name="Williams K.H."/>
            <person name="Banfield J.F."/>
        </authorList>
    </citation>
    <scope>NUCLEOTIDE SEQUENCE [LARGE SCALE GENOMIC DNA]</scope>
</reference>
<evidence type="ECO:0000256" key="2">
    <source>
        <dbReference type="SAM" id="SignalP"/>
    </source>
</evidence>
<protein>
    <recommendedName>
        <fullName evidence="5">DUF5667 domain-containing protein</fullName>
    </recommendedName>
</protein>
<dbReference type="Proteomes" id="UP000034539">
    <property type="component" value="Unassembled WGS sequence"/>
</dbReference>
<evidence type="ECO:0000256" key="1">
    <source>
        <dbReference type="SAM" id="MobiDB-lite"/>
    </source>
</evidence>
<feature type="chain" id="PRO_5002534017" description="DUF5667 domain-containing protein" evidence="2">
    <location>
        <begin position="23"/>
        <end position="218"/>
    </location>
</feature>
<evidence type="ECO:0000313" key="4">
    <source>
        <dbReference type="Proteomes" id="UP000034539"/>
    </source>
</evidence>
<name>A0A0G0Q9W0_9BACT</name>
<feature type="region of interest" description="Disordered" evidence="1">
    <location>
        <begin position="195"/>
        <end position="218"/>
    </location>
</feature>
<proteinExistence type="predicted"/>
<organism evidence="3 4">
    <name type="scientific">Candidatus Gottesmanbacteria bacterium GW2011_GWC2_39_8</name>
    <dbReference type="NCBI Taxonomy" id="1618450"/>
    <lineage>
        <taxon>Bacteria</taxon>
        <taxon>Candidatus Gottesmaniibacteriota</taxon>
    </lineage>
</organism>
<evidence type="ECO:0008006" key="5">
    <source>
        <dbReference type="Google" id="ProtNLM"/>
    </source>
</evidence>
<accession>A0A0G0Q9W0</accession>
<feature type="compositionally biased region" description="Polar residues" evidence="1">
    <location>
        <begin position="195"/>
        <end position="204"/>
    </location>
</feature>
<gene>
    <name evidence="3" type="ORF">UT63_C0006G0009</name>
</gene>
<evidence type="ECO:0000313" key="3">
    <source>
        <dbReference type="EMBL" id="KKR34091.1"/>
    </source>
</evidence>
<sequence>MKKFLPVLLVFVFFALKSPTLAQIPKADPAALVGASGATGLNSDKVTTPLISPGLIATASPGSPSLNKEILTKLFTSLSVRFGAAVNRLDRIGKRIGTRLSKLKASGVDTTVLDAKLKAAQDKNLEAKKSLDLIAVSYQNLIASPAGGVSDFSEIKQSLGLVKDELNGVLEAYKLIVGELKSTIAPTKPVVNSLVSPSPLTTQPPVAGASGALGTTGR</sequence>
<dbReference type="EMBL" id="LBXN01000006">
    <property type="protein sequence ID" value="KKR34091.1"/>
    <property type="molecule type" value="Genomic_DNA"/>
</dbReference>